<dbReference type="GO" id="GO:0002098">
    <property type="term" value="P:tRNA wobble uridine modification"/>
    <property type="evidence" value="ECO:0007669"/>
    <property type="project" value="TreeGrafter"/>
</dbReference>
<dbReference type="HAMAP" id="MF_00379">
    <property type="entry name" value="GTPase_MnmE"/>
    <property type="match status" value="1"/>
</dbReference>
<dbReference type="InterPro" id="IPR018948">
    <property type="entry name" value="GTP-bd_TrmE_N"/>
</dbReference>
<evidence type="ECO:0000256" key="3">
    <source>
        <dbReference type="SAM" id="MobiDB-lite"/>
    </source>
</evidence>
<evidence type="ECO:0000259" key="5">
    <source>
        <dbReference type="Pfam" id="PF10396"/>
    </source>
</evidence>
<feature type="domain" description="MnmE helical" evidence="6">
    <location>
        <begin position="1002"/>
        <end position="1434"/>
    </location>
</feature>
<feature type="region of interest" description="Disordered" evidence="3">
    <location>
        <begin position="584"/>
        <end position="656"/>
    </location>
</feature>
<dbReference type="InterPro" id="IPR006073">
    <property type="entry name" value="GTP-bd"/>
</dbReference>
<evidence type="ECO:0000313" key="8">
    <source>
        <dbReference type="Proteomes" id="UP001175353"/>
    </source>
</evidence>
<dbReference type="InterPro" id="IPR027266">
    <property type="entry name" value="TrmE/GcvT-like"/>
</dbReference>
<feature type="compositionally biased region" description="Acidic residues" evidence="3">
    <location>
        <begin position="699"/>
        <end position="709"/>
    </location>
</feature>
<dbReference type="Pfam" id="PF10396">
    <property type="entry name" value="TrmE_N"/>
    <property type="match status" value="1"/>
</dbReference>
<keyword evidence="1" id="KW-0547">Nucleotide-binding</keyword>
<dbReference type="InterPro" id="IPR025867">
    <property type="entry name" value="MnmE_helical"/>
</dbReference>
<dbReference type="GO" id="GO:0030488">
    <property type="term" value="P:tRNA methylation"/>
    <property type="evidence" value="ECO:0007669"/>
    <property type="project" value="TreeGrafter"/>
</dbReference>
<keyword evidence="8" id="KW-1185">Reference proteome</keyword>
<evidence type="ECO:0000313" key="7">
    <source>
        <dbReference type="EMBL" id="KAK0955199.1"/>
    </source>
</evidence>
<dbReference type="GO" id="GO:0005525">
    <property type="term" value="F:GTP binding"/>
    <property type="evidence" value="ECO:0007669"/>
    <property type="project" value="UniProtKB-KW"/>
</dbReference>
<feature type="region of interest" description="Disordered" evidence="3">
    <location>
        <begin position="1"/>
        <end position="90"/>
    </location>
</feature>
<dbReference type="Gene3D" id="3.30.1360.120">
    <property type="entry name" value="Probable tRNA modification gtpase trme, domain 1"/>
    <property type="match status" value="1"/>
</dbReference>
<dbReference type="CDD" id="cd04164">
    <property type="entry name" value="trmE"/>
    <property type="match status" value="1"/>
</dbReference>
<dbReference type="InterPro" id="IPR027368">
    <property type="entry name" value="MnmE_dom2"/>
</dbReference>
<dbReference type="SUPFAM" id="SSF52047">
    <property type="entry name" value="RNI-like"/>
    <property type="match status" value="1"/>
</dbReference>
<dbReference type="InterPro" id="IPR032675">
    <property type="entry name" value="LRR_dom_sf"/>
</dbReference>
<dbReference type="InterPro" id="IPR004520">
    <property type="entry name" value="GTPase_MnmE"/>
</dbReference>
<feature type="compositionally biased region" description="Acidic residues" evidence="3">
    <location>
        <begin position="27"/>
        <end position="45"/>
    </location>
</feature>
<feature type="region of interest" description="Disordered" evidence="3">
    <location>
        <begin position="1315"/>
        <end position="1336"/>
    </location>
</feature>
<dbReference type="CDD" id="cd14858">
    <property type="entry name" value="TrmE_N"/>
    <property type="match status" value="1"/>
</dbReference>
<comment type="caution">
    <text evidence="7">The sequence shown here is derived from an EMBL/GenBank/DDBJ whole genome shotgun (WGS) entry which is preliminary data.</text>
</comment>
<dbReference type="Proteomes" id="UP001175353">
    <property type="component" value="Unassembled WGS sequence"/>
</dbReference>
<dbReference type="PANTHER" id="PTHR42714:SF2">
    <property type="entry name" value="TRNA MODIFICATION GTPASE GTPBP3, MITOCHONDRIAL"/>
    <property type="match status" value="1"/>
</dbReference>
<evidence type="ECO:0000256" key="2">
    <source>
        <dbReference type="ARBA" id="ARBA00023134"/>
    </source>
</evidence>
<dbReference type="Pfam" id="PF01926">
    <property type="entry name" value="MMR_HSR1"/>
    <property type="match status" value="1"/>
</dbReference>
<dbReference type="SUPFAM" id="SSF52540">
    <property type="entry name" value="P-loop containing nucleoside triphosphate hydrolases"/>
    <property type="match status" value="1"/>
</dbReference>
<keyword evidence="2" id="KW-0342">GTP-binding</keyword>
<feature type="region of interest" description="Disordered" evidence="3">
    <location>
        <begin position="899"/>
        <end position="928"/>
    </location>
</feature>
<protein>
    <submittedName>
        <fullName evidence="7">Uncharacterized protein</fullName>
    </submittedName>
</protein>
<name>A0AAN6JYS2_9PEZI</name>
<sequence>MALTGMKRRSTRQAVSRNSKRSIYAEPETDEDEFDVDVDGEEEYAPEPIAEEPPPRQQRRKPAPRTRHQTRSKSVGKSKAVAKPSLKGVGKKRRWNTLSDPLAKGWKEFKGPSDGKRPNWTSLPIDILRDIFVFASQPLHEQTRTASANVDWLVKTARVCRAFTVPALEAYYQSPSLLTSYAPHQLHALLQKDEQYMHYNVKVKSLSIDVRRLAYSATNMGLFDITHFAETLPQLQHVEILHPIDEPPFRTPGKIQHWYYPERLFRTLEERGNRLKSWRWNRNMIQHVDAASAYTLIAQTHTGKSFEYLERLTVCDFGYDDSAEPVVSQDSMEASAPGLASSISLLPRLKDLTLMSCEVLVDKFLERLPMNLERLEITNCLELTSDMLQTYLVSGGSQLRELVLNHNPALNMSFLTGLERNCPRLEVLKMNLRYYSERLNSNDAQALYDELLTADNIPTWPSTLRHLELIHLQRWAAEAAQNLFRSLVEGAANLPDLRHLVLHSHLSIPWRQRAEFRDQWIDRLQRVYARRSKPPKPHLGSLKQFRQWKLAQAEGWDVKDSGRVRAHGDESDEEFSLGRRISHVAIPPAKPRGADVEVYSDASPEKKKAEQGTGVRRSRRVAEASQTPVSGSPPAGGAVENTWKDEEDEDGEDGWEGRQETFVQGLCTVVDIRIDNQRLREDQFTEGDFLDSERSGDEDWHEGDEDGSDDGVHSLEFESGMIRWITSVRLLLLLMLAGRGIRYYARVVRYHVTCNARPPLRTSIVHIPSLRQSSQSMKVAWRTWRAPKPATYIRQSTSVHTRNLHDHQQPSPLPNDLAKRPKKHTLLTPISYSSSDQPRRYASPHHPHAEPTIYALSTAPGRAAIAVIRISGPACLDIYRALSPGKKEPKPRYATVRTLYEPSPPIPQNADHPNKASTPSPPPSQQVLDPNALILYFPAPRTATGEDVLELHLHGGPAVVKAVLPAIPRCVNPSTTPGAPKIRYAEPGEFTRRAFLNERLDLTQVEALGDVLAATTEQQRRLSVRGTTGGLAKRYEAWRQQLLYARGELEALIDFSEDQHFDESPSELCASVAGQVRGLRGMLDMHRRNAVRGELLRSGIGIALLGAPNAGKSSLLNGIVGREAAIVSREAGTTRDVVEIGIDLGGYLCRVGDTAGLRRVGEGVRSAGGEVSGGISLVEQEGMRRAKARAAESDVVLLVLSLEKLDSDGSVGVLLDPETVDAAAELIRTKDNVLVVLNKTDQASTSCLETATQQILRTFPGLTKTRIYPISCKTASEALASGSDASSTSSTTTDAGGIQTLLQGLIAHFHTLTTALTPSPSTPNTNPGEPAVPDPSIWQDSLAATERHRLLLETCIAHLDTFLAEVGCSIPSSHDEQVLFSSAPGGDEDGDGEADIVLAAEHLRGAGECLAKITGRGGAGDVEEVLGVVFEKFCVGK</sequence>
<dbReference type="GO" id="GO:0003924">
    <property type="term" value="F:GTPase activity"/>
    <property type="evidence" value="ECO:0007669"/>
    <property type="project" value="InterPro"/>
</dbReference>
<proteinExistence type="inferred from homology"/>
<dbReference type="Gene3D" id="3.80.10.10">
    <property type="entry name" value="Ribonuclease Inhibitor"/>
    <property type="match status" value="1"/>
</dbReference>
<reference evidence="7" key="1">
    <citation type="submission" date="2023-06" db="EMBL/GenBank/DDBJ databases">
        <title>Black Yeasts Isolated from many extreme environments.</title>
        <authorList>
            <person name="Coleine C."/>
            <person name="Stajich J.E."/>
            <person name="Selbmann L."/>
        </authorList>
    </citation>
    <scope>NUCLEOTIDE SEQUENCE</scope>
    <source>
        <strain evidence="7">CCFEE 5200</strain>
    </source>
</reference>
<gene>
    <name evidence="7" type="ORF">LTR91_022961</name>
</gene>
<feature type="domain" description="GTP-binding protein TrmE N-terminal" evidence="5">
    <location>
        <begin position="852"/>
        <end position="999"/>
    </location>
</feature>
<dbReference type="Pfam" id="PF12631">
    <property type="entry name" value="MnmE_helical"/>
    <property type="match status" value="1"/>
</dbReference>
<feature type="region of interest" description="Disordered" evidence="3">
    <location>
        <begin position="685"/>
        <end position="712"/>
    </location>
</feature>
<evidence type="ECO:0000259" key="4">
    <source>
        <dbReference type="Pfam" id="PF01926"/>
    </source>
</evidence>
<dbReference type="SUPFAM" id="SSF116878">
    <property type="entry name" value="TrmE connector domain"/>
    <property type="match status" value="1"/>
</dbReference>
<dbReference type="InterPro" id="IPR027417">
    <property type="entry name" value="P-loop_NTPase"/>
</dbReference>
<dbReference type="Gene3D" id="1.20.120.430">
    <property type="entry name" value="tRNA modification GTPase MnmE domain 2"/>
    <property type="match status" value="2"/>
</dbReference>
<dbReference type="Gene3D" id="3.40.50.300">
    <property type="entry name" value="P-loop containing nucleotide triphosphate hydrolases"/>
    <property type="match status" value="1"/>
</dbReference>
<evidence type="ECO:0000259" key="6">
    <source>
        <dbReference type="Pfam" id="PF12631"/>
    </source>
</evidence>
<dbReference type="GO" id="GO:0005739">
    <property type="term" value="C:mitochondrion"/>
    <property type="evidence" value="ECO:0007669"/>
    <property type="project" value="TreeGrafter"/>
</dbReference>
<feature type="compositionally biased region" description="Acidic residues" evidence="3">
    <location>
        <begin position="645"/>
        <end position="654"/>
    </location>
</feature>
<feature type="domain" description="G" evidence="4">
    <location>
        <begin position="1102"/>
        <end position="1239"/>
    </location>
</feature>
<feature type="compositionally biased region" description="Low complexity" evidence="3">
    <location>
        <begin position="1315"/>
        <end position="1327"/>
    </location>
</feature>
<dbReference type="PANTHER" id="PTHR42714">
    <property type="entry name" value="TRNA MODIFICATION GTPASE GTPBP3"/>
    <property type="match status" value="1"/>
</dbReference>
<evidence type="ECO:0000256" key="1">
    <source>
        <dbReference type="ARBA" id="ARBA00022741"/>
    </source>
</evidence>
<feature type="compositionally biased region" description="Basic residues" evidence="3">
    <location>
        <begin position="57"/>
        <end position="76"/>
    </location>
</feature>
<feature type="compositionally biased region" description="Basic residues" evidence="3">
    <location>
        <begin position="1"/>
        <end position="11"/>
    </location>
</feature>
<organism evidence="7 8">
    <name type="scientific">Friedmanniomyces endolithicus</name>
    <dbReference type="NCBI Taxonomy" id="329885"/>
    <lineage>
        <taxon>Eukaryota</taxon>
        <taxon>Fungi</taxon>
        <taxon>Dikarya</taxon>
        <taxon>Ascomycota</taxon>
        <taxon>Pezizomycotina</taxon>
        <taxon>Dothideomycetes</taxon>
        <taxon>Dothideomycetidae</taxon>
        <taxon>Mycosphaerellales</taxon>
        <taxon>Teratosphaeriaceae</taxon>
        <taxon>Friedmanniomyces</taxon>
    </lineage>
</organism>
<accession>A0AAN6JYS2</accession>
<dbReference type="EMBL" id="JAUJLE010000478">
    <property type="protein sequence ID" value="KAK0955199.1"/>
    <property type="molecule type" value="Genomic_DNA"/>
</dbReference>
<feature type="region of interest" description="Disordered" evidence="3">
    <location>
        <begin position="797"/>
        <end position="848"/>
    </location>
</feature>
<dbReference type="InterPro" id="IPR031168">
    <property type="entry name" value="G_TrmE"/>
</dbReference>